<dbReference type="EMBL" id="PYWC01000006">
    <property type="protein sequence ID" value="PWW79763.1"/>
    <property type="molecule type" value="Genomic_DNA"/>
</dbReference>
<sequence>MGFRVTESLETLQTKGEVREIAAMGGRASHGAHDSTTHKEDLPGHGNPGNFANHSKEEIREIASMGGPVPGAFADMDPEKQVGATIYPSWALVCDAKMTRTEAAARGGGIAQEHRRQQRHQTR</sequence>
<comment type="caution">
    <text evidence="2">The sequence shown here is derived from an EMBL/GenBank/DDBJ whole genome shotgun (WGS) entry which is preliminary data.</text>
</comment>
<gene>
    <name evidence="2" type="ORF">C7212DRAFT_340485</name>
</gene>
<feature type="region of interest" description="Disordered" evidence="1">
    <location>
        <begin position="20"/>
        <end position="58"/>
    </location>
</feature>
<dbReference type="Proteomes" id="UP000246991">
    <property type="component" value="Unassembled WGS sequence"/>
</dbReference>
<feature type="compositionally biased region" description="Basic and acidic residues" evidence="1">
    <location>
        <begin position="31"/>
        <end position="43"/>
    </location>
</feature>
<evidence type="ECO:0000313" key="2">
    <source>
        <dbReference type="EMBL" id="PWW79763.1"/>
    </source>
</evidence>
<evidence type="ECO:0000256" key="1">
    <source>
        <dbReference type="SAM" id="MobiDB-lite"/>
    </source>
</evidence>
<proteinExistence type="predicted"/>
<organism evidence="2 3">
    <name type="scientific">Tuber magnatum</name>
    <name type="common">white Piedmont truffle</name>
    <dbReference type="NCBI Taxonomy" id="42249"/>
    <lineage>
        <taxon>Eukaryota</taxon>
        <taxon>Fungi</taxon>
        <taxon>Dikarya</taxon>
        <taxon>Ascomycota</taxon>
        <taxon>Pezizomycotina</taxon>
        <taxon>Pezizomycetes</taxon>
        <taxon>Pezizales</taxon>
        <taxon>Tuberaceae</taxon>
        <taxon>Tuber</taxon>
    </lineage>
</organism>
<dbReference type="STRING" id="42249.A0A317SZ87"/>
<accession>A0A317SZ87</accession>
<feature type="region of interest" description="Disordered" evidence="1">
    <location>
        <begin position="102"/>
        <end position="123"/>
    </location>
</feature>
<dbReference type="AlphaFoldDB" id="A0A317SZ87"/>
<reference evidence="2 3" key="1">
    <citation type="submission" date="2018-03" db="EMBL/GenBank/DDBJ databases">
        <title>Genomes of Pezizomycetes fungi and the evolution of truffles.</title>
        <authorList>
            <person name="Murat C."/>
            <person name="Payen T."/>
            <person name="Noel B."/>
            <person name="Kuo A."/>
            <person name="Martin F.M."/>
        </authorList>
    </citation>
    <scope>NUCLEOTIDE SEQUENCE [LARGE SCALE GENOMIC DNA]</scope>
    <source>
        <strain evidence="2">091103-1</strain>
    </source>
</reference>
<protein>
    <submittedName>
        <fullName evidence="2">Uncharacterized protein</fullName>
    </submittedName>
</protein>
<name>A0A317SZ87_9PEZI</name>
<dbReference type="OrthoDB" id="2137750at2759"/>
<evidence type="ECO:0000313" key="3">
    <source>
        <dbReference type="Proteomes" id="UP000246991"/>
    </source>
</evidence>
<keyword evidence="3" id="KW-1185">Reference proteome</keyword>